<sequence length="381" mass="39888">MAARLPDPTSDHAVADGMSRVLFWLRLVVTANMVGFAAVRWETIQRPVAAVVVLTLLVCWSGFVSWAYADDRRRTSGLLVADLAVAVGSLVATPWLKGDHFGATIPGFWVMTVVLVWAAYRGARGGLVAAVAIAAADLGIRWPHITESNYGNVFLLLIGGPLLGRLASALKDLARQRDQAQREAALAEERARLARAVHDGVLQVLALVQRRGPELGGDGVDLGRLAGEQESRLRAMLHAGSQTTVVGSGVADLGAGISALATRATPVVEVSVPGTAVLLSASAVDELLGAVNACLDNVARHVGESATAWVLLEDLEDSVVVTVRDEGPGIAVGRLQRAAEQGRIGVAGSIVGRLRDLGGTATLSTGVHGTEWELDVPRVVS</sequence>
<proteinExistence type="predicted"/>
<evidence type="ECO:0000256" key="4">
    <source>
        <dbReference type="SAM" id="Coils"/>
    </source>
</evidence>
<feature type="domain" description="DUF5931" evidence="7">
    <location>
        <begin position="17"/>
        <end position="160"/>
    </location>
</feature>
<evidence type="ECO:0000256" key="2">
    <source>
        <dbReference type="ARBA" id="ARBA00022777"/>
    </source>
</evidence>
<evidence type="ECO:0000256" key="1">
    <source>
        <dbReference type="ARBA" id="ARBA00022679"/>
    </source>
</evidence>
<evidence type="ECO:0000259" key="6">
    <source>
        <dbReference type="Pfam" id="PF02518"/>
    </source>
</evidence>
<dbReference type="SUPFAM" id="SSF55874">
    <property type="entry name" value="ATPase domain of HSP90 chaperone/DNA topoisomerase II/histidine kinase"/>
    <property type="match status" value="1"/>
</dbReference>
<keyword evidence="5" id="KW-1133">Transmembrane helix</keyword>
<dbReference type="OrthoDB" id="5181554at2"/>
<dbReference type="Gene3D" id="1.20.5.1930">
    <property type="match status" value="1"/>
</dbReference>
<dbReference type="GO" id="GO:0016301">
    <property type="term" value="F:kinase activity"/>
    <property type="evidence" value="ECO:0007669"/>
    <property type="project" value="UniProtKB-KW"/>
</dbReference>
<organism evidence="8 9">
    <name type="scientific">Nocardioides jejuensis</name>
    <dbReference type="NCBI Taxonomy" id="2502782"/>
    <lineage>
        <taxon>Bacteria</taxon>
        <taxon>Bacillati</taxon>
        <taxon>Actinomycetota</taxon>
        <taxon>Actinomycetes</taxon>
        <taxon>Propionibacteriales</taxon>
        <taxon>Nocardioidaceae</taxon>
        <taxon>Nocardioides</taxon>
    </lineage>
</organism>
<gene>
    <name evidence="8" type="ORF">EPD65_10580</name>
</gene>
<evidence type="ECO:0000313" key="8">
    <source>
        <dbReference type="EMBL" id="TCJ23706.1"/>
    </source>
</evidence>
<dbReference type="AlphaFoldDB" id="A0A4R1C1U6"/>
<dbReference type="PANTHER" id="PTHR24421:SF61">
    <property type="entry name" value="OXYGEN SENSOR HISTIDINE KINASE NREB"/>
    <property type="match status" value="1"/>
</dbReference>
<name>A0A4R1C1U6_9ACTN</name>
<reference evidence="8 9" key="1">
    <citation type="submission" date="2019-03" db="EMBL/GenBank/DDBJ databases">
        <authorList>
            <person name="Kim M.K.M."/>
        </authorList>
    </citation>
    <scope>NUCLEOTIDE SEQUENCE [LARGE SCALE GENOMIC DNA]</scope>
    <source>
        <strain evidence="8 9">18JY15-6</strain>
    </source>
</reference>
<feature type="transmembrane region" description="Helical" evidence="5">
    <location>
        <begin position="47"/>
        <end position="69"/>
    </location>
</feature>
<dbReference type="Gene3D" id="3.30.565.10">
    <property type="entry name" value="Histidine kinase-like ATPase, C-terminal domain"/>
    <property type="match status" value="1"/>
</dbReference>
<evidence type="ECO:0000259" key="7">
    <source>
        <dbReference type="Pfam" id="PF19354"/>
    </source>
</evidence>
<dbReference type="PANTHER" id="PTHR24421">
    <property type="entry name" value="NITRATE/NITRITE SENSOR PROTEIN NARX-RELATED"/>
    <property type="match status" value="1"/>
</dbReference>
<dbReference type="InterPro" id="IPR045975">
    <property type="entry name" value="DUF5931"/>
</dbReference>
<dbReference type="EMBL" id="SJZJ01000016">
    <property type="protein sequence ID" value="TCJ23706.1"/>
    <property type="molecule type" value="Genomic_DNA"/>
</dbReference>
<dbReference type="Proteomes" id="UP000295453">
    <property type="component" value="Unassembled WGS sequence"/>
</dbReference>
<evidence type="ECO:0000256" key="3">
    <source>
        <dbReference type="ARBA" id="ARBA00023012"/>
    </source>
</evidence>
<feature type="transmembrane region" description="Helical" evidence="5">
    <location>
        <begin position="21"/>
        <end position="41"/>
    </location>
</feature>
<keyword evidence="1" id="KW-0808">Transferase</keyword>
<keyword evidence="3" id="KW-0902">Two-component regulatory system</keyword>
<comment type="caution">
    <text evidence="8">The sequence shown here is derived from an EMBL/GenBank/DDBJ whole genome shotgun (WGS) entry which is preliminary data.</text>
</comment>
<dbReference type="GO" id="GO:0000160">
    <property type="term" value="P:phosphorelay signal transduction system"/>
    <property type="evidence" value="ECO:0007669"/>
    <property type="project" value="UniProtKB-KW"/>
</dbReference>
<accession>A0A4R1C1U6</accession>
<protein>
    <submittedName>
        <fullName evidence="8">Histidine kinase</fullName>
    </submittedName>
</protein>
<feature type="transmembrane region" description="Helical" evidence="5">
    <location>
        <begin position="150"/>
        <end position="167"/>
    </location>
</feature>
<keyword evidence="4" id="KW-0175">Coiled coil</keyword>
<feature type="coiled-coil region" evidence="4">
    <location>
        <begin position="163"/>
        <end position="197"/>
    </location>
</feature>
<dbReference type="NCBIfam" id="NF047322">
    <property type="entry name" value="HK_morpho_MacS"/>
    <property type="match status" value="1"/>
</dbReference>
<feature type="transmembrane region" description="Helical" evidence="5">
    <location>
        <begin position="76"/>
        <end position="95"/>
    </location>
</feature>
<feature type="domain" description="Histidine kinase/HSP90-like ATPase" evidence="6">
    <location>
        <begin position="288"/>
        <end position="377"/>
    </location>
</feature>
<evidence type="ECO:0000313" key="9">
    <source>
        <dbReference type="Proteomes" id="UP000295453"/>
    </source>
</evidence>
<dbReference type="Pfam" id="PF02518">
    <property type="entry name" value="HATPase_c"/>
    <property type="match status" value="1"/>
</dbReference>
<dbReference type="InterPro" id="IPR036890">
    <property type="entry name" value="HATPase_C_sf"/>
</dbReference>
<evidence type="ECO:0000256" key="5">
    <source>
        <dbReference type="SAM" id="Phobius"/>
    </source>
</evidence>
<dbReference type="RefSeq" id="WP_131583911.1">
    <property type="nucleotide sequence ID" value="NZ_SJZJ01000016.1"/>
</dbReference>
<keyword evidence="5" id="KW-0472">Membrane</keyword>
<keyword evidence="5" id="KW-0812">Transmembrane</keyword>
<feature type="transmembrane region" description="Helical" evidence="5">
    <location>
        <begin position="101"/>
        <end position="120"/>
    </location>
</feature>
<keyword evidence="9" id="KW-1185">Reference proteome</keyword>
<dbReference type="InterPro" id="IPR003594">
    <property type="entry name" value="HATPase_dom"/>
</dbReference>
<dbReference type="InterPro" id="IPR050482">
    <property type="entry name" value="Sensor_HK_TwoCompSys"/>
</dbReference>
<keyword evidence="2 8" id="KW-0418">Kinase</keyword>
<feature type="transmembrane region" description="Helical" evidence="5">
    <location>
        <begin position="127"/>
        <end position="144"/>
    </location>
</feature>
<dbReference type="Pfam" id="PF19354">
    <property type="entry name" value="DUF5931"/>
    <property type="match status" value="1"/>
</dbReference>